<keyword evidence="2" id="KW-1185">Reference proteome</keyword>
<comment type="caution">
    <text evidence="1">The sequence shown here is derived from an EMBL/GenBank/DDBJ whole genome shotgun (WGS) entry which is preliminary data.</text>
</comment>
<organism evidence="1 2">
    <name type="scientific">Astathelohania contejeani</name>
    <dbReference type="NCBI Taxonomy" id="164912"/>
    <lineage>
        <taxon>Eukaryota</taxon>
        <taxon>Fungi</taxon>
        <taxon>Fungi incertae sedis</taxon>
        <taxon>Microsporidia</taxon>
        <taxon>Astathelohaniidae</taxon>
        <taxon>Astathelohania</taxon>
    </lineage>
</organism>
<dbReference type="InterPro" id="IPR016024">
    <property type="entry name" value="ARM-type_fold"/>
</dbReference>
<evidence type="ECO:0000313" key="2">
    <source>
        <dbReference type="Proteomes" id="UP001516464"/>
    </source>
</evidence>
<accession>A0ABQ7HYI0</accession>
<reference evidence="1 2" key="1">
    <citation type="submission" date="2019-01" db="EMBL/GenBank/DDBJ databases">
        <title>Genomes sequencing and comparative genomics of infectious freshwater microsporidia, Cucumispora dikerogammari and Thelohania contejeani.</title>
        <authorList>
            <person name="Cormier A."/>
            <person name="Giraud I."/>
            <person name="Wattier R."/>
            <person name="Teixeira M."/>
            <person name="Grandjean F."/>
            <person name="Rigaud T."/>
            <person name="Cordaux R."/>
        </authorList>
    </citation>
    <scope>NUCLEOTIDE SEQUENCE [LARGE SCALE GENOMIC DNA]</scope>
    <source>
        <strain evidence="1">T1</strain>
        <tissue evidence="1">Spores</tissue>
    </source>
</reference>
<sequence length="456" mass="53889">MENEIIKLEPNNYDTVLKELTTIYSETKERILAVLEELAILMPQKCLITSVLFVDLAKTNVDFKNDVVSILQDWLSGYIKEERVEEIICILRLLWILEYFEFLENGTVDIIIKKFDEPRLDHVVKECRIIEAYKTIIWEKSEDGKKQPLNIQFSISESLKNMLSSKLDRLTQIEKFTNTSNGDIYLAKQIFNVFMFDPHECCTYTLKYFNDSQFSDTIAGLFLYLEEKGHFNSMEISLIIKLSKHEYFLKQFYAIIKQTKKSENISEIITNFINSAMAWIYEQYYNGHIKHFECKQYTPENSLEELMEFKSLLNEGVVREMIKYSDCDELIKFLPEELKEFVVIPTTFSYDENVKMLKSSYKNGCINKLKTIEKVDFYHAFFKLTSPSISHFLTYLEAFQSYFILTNDEQTVFCEIMREYVKNKPIYKKIVTNKLLLFKIINMDVATKFPELFGVQ</sequence>
<proteinExistence type="predicted"/>
<dbReference type="SUPFAM" id="SSF48371">
    <property type="entry name" value="ARM repeat"/>
    <property type="match status" value="1"/>
</dbReference>
<dbReference type="Proteomes" id="UP001516464">
    <property type="component" value="Unassembled WGS sequence"/>
</dbReference>
<gene>
    <name evidence="1" type="ORF">TCON_1577</name>
</gene>
<evidence type="ECO:0000313" key="1">
    <source>
        <dbReference type="EMBL" id="KAF7683213.1"/>
    </source>
</evidence>
<name>A0ABQ7HYI0_9MICR</name>
<dbReference type="EMBL" id="SBIQ01000114">
    <property type="protein sequence ID" value="KAF7683213.1"/>
    <property type="molecule type" value="Genomic_DNA"/>
</dbReference>
<protein>
    <submittedName>
        <fullName evidence="1">Uncharacterized protein</fullName>
    </submittedName>
</protein>